<dbReference type="Proteomes" id="UP000799755">
    <property type="component" value="Unassembled WGS sequence"/>
</dbReference>
<sequence length="209" mass="24010">MAMAWRLMDRLPLRFTKKEPVTQHGWDSRLVLRVSKMALRYDIVVRMRFNMSNTTPSYRPPNHDFTTSARISALHPKGPKDKDEANYGANKITRVSSYVFGTPPWKFQLARHRTKTSTLPFMVVAKKLSWGGPYGWALILWHWTKNHLTIHICLYPSPELQRNPSQGISKAVSDMTTKLEPTGDRRSCKFPLSAGCFPSGAFRLQVVEY</sequence>
<keyword evidence="2" id="KW-1185">Reference proteome</keyword>
<evidence type="ECO:0000313" key="2">
    <source>
        <dbReference type="Proteomes" id="UP000799755"/>
    </source>
</evidence>
<organism evidence="1 2">
    <name type="scientific">Lindgomyces ingoldianus</name>
    <dbReference type="NCBI Taxonomy" id="673940"/>
    <lineage>
        <taxon>Eukaryota</taxon>
        <taxon>Fungi</taxon>
        <taxon>Dikarya</taxon>
        <taxon>Ascomycota</taxon>
        <taxon>Pezizomycotina</taxon>
        <taxon>Dothideomycetes</taxon>
        <taxon>Pleosporomycetidae</taxon>
        <taxon>Pleosporales</taxon>
        <taxon>Lindgomycetaceae</taxon>
        <taxon>Lindgomyces</taxon>
    </lineage>
</organism>
<reference evidence="1" key="1">
    <citation type="journal article" date="2020" name="Stud. Mycol.">
        <title>101 Dothideomycetes genomes: a test case for predicting lifestyles and emergence of pathogens.</title>
        <authorList>
            <person name="Haridas S."/>
            <person name="Albert R."/>
            <person name="Binder M."/>
            <person name="Bloem J."/>
            <person name="Labutti K."/>
            <person name="Salamov A."/>
            <person name="Andreopoulos B."/>
            <person name="Baker S."/>
            <person name="Barry K."/>
            <person name="Bills G."/>
            <person name="Bluhm B."/>
            <person name="Cannon C."/>
            <person name="Castanera R."/>
            <person name="Culley D."/>
            <person name="Daum C."/>
            <person name="Ezra D."/>
            <person name="Gonzalez J."/>
            <person name="Henrissat B."/>
            <person name="Kuo A."/>
            <person name="Liang C."/>
            <person name="Lipzen A."/>
            <person name="Lutzoni F."/>
            <person name="Magnuson J."/>
            <person name="Mondo S."/>
            <person name="Nolan M."/>
            <person name="Ohm R."/>
            <person name="Pangilinan J."/>
            <person name="Park H.-J."/>
            <person name="Ramirez L."/>
            <person name="Alfaro M."/>
            <person name="Sun H."/>
            <person name="Tritt A."/>
            <person name="Yoshinaga Y."/>
            <person name="Zwiers L.-H."/>
            <person name="Turgeon B."/>
            <person name="Goodwin S."/>
            <person name="Spatafora J."/>
            <person name="Crous P."/>
            <person name="Grigoriev I."/>
        </authorList>
    </citation>
    <scope>NUCLEOTIDE SEQUENCE</scope>
    <source>
        <strain evidence="1">ATCC 200398</strain>
    </source>
</reference>
<gene>
    <name evidence="1" type="ORF">BDR25DRAFT_347731</name>
</gene>
<proteinExistence type="predicted"/>
<evidence type="ECO:0000313" key="1">
    <source>
        <dbReference type="EMBL" id="KAF2477353.1"/>
    </source>
</evidence>
<name>A0ACB6RF19_9PLEO</name>
<comment type="caution">
    <text evidence="1">The sequence shown here is derived from an EMBL/GenBank/DDBJ whole genome shotgun (WGS) entry which is preliminary data.</text>
</comment>
<dbReference type="EMBL" id="MU003492">
    <property type="protein sequence ID" value="KAF2477353.1"/>
    <property type="molecule type" value="Genomic_DNA"/>
</dbReference>
<accession>A0ACB6RF19</accession>
<protein>
    <submittedName>
        <fullName evidence="1">Uncharacterized protein</fullName>
    </submittedName>
</protein>